<gene>
    <name evidence="1" type="ORF">B5F17_14055</name>
</gene>
<sequence length="71" mass="8237">METSKNKHLFSIEREGKMNELKEQAVQRETRAEPPVLSETEKTIAVIERKLRLMSEEKVKCVLQFVIHIAG</sequence>
<name>A0A1Y4L0C0_9FIRM</name>
<accession>A0A1Y4L0C0</accession>
<protein>
    <submittedName>
        <fullName evidence="1">Uncharacterized protein</fullName>
    </submittedName>
</protein>
<reference evidence="2" key="1">
    <citation type="submission" date="2017-04" db="EMBL/GenBank/DDBJ databases">
        <title>Function of individual gut microbiota members based on whole genome sequencing of pure cultures obtained from chicken caecum.</title>
        <authorList>
            <person name="Medvecky M."/>
            <person name="Cejkova D."/>
            <person name="Polansky O."/>
            <person name="Karasova D."/>
            <person name="Kubasova T."/>
            <person name="Cizek A."/>
            <person name="Rychlik I."/>
        </authorList>
    </citation>
    <scope>NUCLEOTIDE SEQUENCE [LARGE SCALE GENOMIC DNA]</scope>
    <source>
        <strain evidence="2">An180</strain>
    </source>
</reference>
<proteinExistence type="predicted"/>
<dbReference type="AlphaFoldDB" id="A0A1Y4L0C0"/>
<evidence type="ECO:0000313" key="2">
    <source>
        <dbReference type="Proteomes" id="UP000195897"/>
    </source>
</evidence>
<dbReference type="EMBL" id="NFKK01000030">
    <property type="protein sequence ID" value="OUP50254.1"/>
    <property type="molecule type" value="Genomic_DNA"/>
</dbReference>
<comment type="caution">
    <text evidence="1">The sequence shown here is derived from an EMBL/GenBank/DDBJ whole genome shotgun (WGS) entry which is preliminary data.</text>
</comment>
<evidence type="ECO:0000313" key="1">
    <source>
        <dbReference type="EMBL" id="OUP50254.1"/>
    </source>
</evidence>
<organism evidence="1 2">
    <name type="scientific">Butyricicoccus pullicaecorum</name>
    <dbReference type="NCBI Taxonomy" id="501571"/>
    <lineage>
        <taxon>Bacteria</taxon>
        <taxon>Bacillati</taxon>
        <taxon>Bacillota</taxon>
        <taxon>Clostridia</taxon>
        <taxon>Eubacteriales</taxon>
        <taxon>Butyricicoccaceae</taxon>
        <taxon>Butyricicoccus</taxon>
    </lineage>
</organism>
<dbReference type="Proteomes" id="UP000195897">
    <property type="component" value="Unassembled WGS sequence"/>
</dbReference>